<name>A0AA36EXB0_OCTVU</name>
<keyword evidence="3" id="KW-1185">Reference proteome</keyword>
<dbReference type="Proteomes" id="UP001162480">
    <property type="component" value="Chromosome 1"/>
</dbReference>
<dbReference type="EMBL" id="OX597814">
    <property type="protein sequence ID" value="CAI9715370.1"/>
    <property type="molecule type" value="Genomic_DNA"/>
</dbReference>
<gene>
    <name evidence="2" type="ORF">OCTVUL_1B019904</name>
</gene>
<evidence type="ECO:0000313" key="3">
    <source>
        <dbReference type="Proteomes" id="UP001162480"/>
    </source>
</evidence>
<evidence type="ECO:0000313" key="2">
    <source>
        <dbReference type="EMBL" id="CAI9715370.1"/>
    </source>
</evidence>
<dbReference type="AlphaFoldDB" id="A0AA36EXB0"/>
<protein>
    <recommendedName>
        <fullName evidence="4">Protein DGCR6</fullName>
    </recommendedName>
</protein>
<evidence type="ECO:0008006" key="4">
    <source>
        <dbReference type="Google" id="ProtNLM"/>
    </source>
</evidence>
<dbReference type="InterPro" id="IPR010849">
    <property type="entry name" value="Gonadal"/>
</dbReference>
<sequence length="280" mass="32604">MLQKTNTSDKTTNEDILKELKSINTQLITLNNKIEESNLLARESKSSEDTTRYTDQIVSPSEILNPNILITYFGFSKECSFILGYSAMEDSYASEIERKELLQKKHYFFLNELQQMARELPSKYQQRVPYDLLSGLAHALLDGTVFEIVQGLSEVQHLEEKSLFNQRVKQTNDHKAQKHEMTKKHKELLQACENKPHNLPLVQAQVDREREIMNKRIEEESKKKDIKTIMELDQKVMDQQVTLEKAGVPGFYVTNNPAEIRLQIYLLEFIVRLRNTELPT</sequence>
<accession>A0AA36EXB0</accession>
<dbReference type="Pfam" id="PF07324">
    <property type="entry name" value="DGCR6"/>
    <property type="match status" value="1"/>
</dbReference>
<proteinExistence type="inferred from homology"/>
<dbReference type="PANTHER" id="PTHR13054:SF2">
    <property type="entry name" value="PROTEIN DGCR6"/>
    <property type="match status" value="1"/>
</dbReference>
<comment type="similarity">
    <text evidence="1">Belongs to the gonadal family.</text>
</comment>
<reference evidence="2" key="1">
    <citation type="submission" date="2023-08" db="EMBL/GenBank/DDBJ databases">
        <authorList>
            <person name="Alioto T."/>
            <person name="Alioto T."/>
            <person name="Gomez Garrido J."/>
        </authorList>
    </citation>
    <scope>NUCLEOTIDE SEQUENCE</scope>
</reference>
<organism evidence="2 3">
    <name type="scientific">Octopus vulgaris</name>
    <name type="common">Common octopus</name>
    <dbReference type="NCBI Taxonomy" id="6645"/>
    <lineage>
        <taxon>Eukaryota</taxon>
        <taxon>Metazoa</taxon>
        <taxon>Spiralia</taxon>
        <taxon>Lophotrochozoa</taxon>
        <taxon>Mollusca</taxon>
        <taxon>Cephalopoda</taxon>
        <taxon>Coleoidea</taxon>
        <taxon>Octopodiformes</taxon>
        <taxon>Octopoda</taxon>
        <taxon>Incirrata</taxon>
        <taxon>Octopodidae</taxon>
        <taxon>Octopus</taxon>
    </lineage>
</organism>
<dbReference type="PANTHER" id="PTHR13054">
    <property type="entry name" value="DIGEORGE SYNDROME CRITICAL REGION 6 DGCR6 FAMILY MEMBER"/>
    <property type="match status" value="1"/>
</dbReference>
<evidence type="ECO:0000256" key="1">
    <source>
        <dbReference type="ARBA" id="ARBA00005939"/>
    </source>
</evidence>